<dbReference type="EMBL" id="CAJOBE010002373">
    <property type="protein sequence ID" value="CAF3817944.1"/>
    <property type="molecule type" value="Genomic_DNA"/>
</dbReference>
<keyword evidence="2" id="KW-0472">Membrane</keyword>
<evidence type="ECO:0000313" key="4">
    <source>
        <dbReference type="EMBL" id="CAF0846717.1"/>
    </source>
</evidence>
<reference evidence="4" key="1">
    <citation type="submission" date="2021-02" db="EMBL/GenBank/DDBJ databases">
        <authorList>
            <person name="Nowell W R."/>
        </authorList>
    </citation>
    <scope>NUCLEOTIDE SEQUENCE</scope>
</reference>
<evidence type="ECO:0000313" key="5">
    <source>
        <dbReference type="EMBL" id="CAF3817944.1"/>
    </source>
</evidence>
<keyword evidence="2" id="KW-1133">Transmembrane helix</keyword>
<gene>
    <name evidence="5" type="ORF">FNK824_LOCUS15978</name>
    <name evidence="4" type="ORF">SEV965_LOCUS2894</name>
</gene>
<dbReference type="Proteomes" id="UP000663874">
    <property type="component" value="Unassembled WGS sequence"/>
</dbReference>
<feature type="signal peptide" evidence="3">
    <location>
        <begin position="1"/>
        <end position="23"/>
    </location>
</feature>
<keyword evidence="2" id="KW-0812">Transmembrane</keyword>
<organism evidence="4 6">
    <name type="scientific">Rotaria sordida</name>
    <dbReference type="NCBI Taxonomy" id="392033"/>
    <lineage>
        <taxon>Eukaryota</taxon>
        <taxon>Metazoa</taxon>
        <taxon>Spiralia</taxon>
        <taxon>Gnathifera</taxon>
        <taxon>Rotifera</taxon>
        <taxon>Eurotatoria</taxon>
        <taxon>Bdelloidea</taxon>
        <taxon>Philodinida</taxon>
        <taxon>Philodinidae</taxon>
        <taxon>Rotaria</taxon>
    </lineage>
</organism>
<accession>A0A813VXE2</accession>
<evidence type="ECO:0000256" key="1">
    <source>
        <dbReference type="SAM" id="MobiDB-lite"/>
    </source>
</evidence>
<dbReference type="AlphaFoldDB" id="A0A813VXE2"/>
<feature type="transmembrane region" description="Helical" evidence="2">
    <location>
        <begin position="152"/>
        <end position="173"/>
    </location>
</feature>
<sequence>MYVYSSLFSIFFILLFSQCVSLCKNFLVQHCTDITIGFESISKIKCIQLIPIQFDLSFVYSVENYIILKINKCYNIVSYNSSQTILFSNECRELCFEQYCLLFDNQSNRSIINIFYSQSLNYQEINSITNNISSYDYFLFDKCSTTNRINKILIIIVYVLVAIIVLLTIVVILKYCISYKLKKDPNYDPYAWRWIIDCFLCQIRQENEHERNSNIIEDYNQSRIEEDQSFSKNNLVISIPIHTIIRNSTNNTQEQRNHESQTSRYSTNQHYPGVLYRNSSQDQCKIDSTEYLGYYKDLDDDNLPDAIENHNHVSLRPQSLLDKSSSEVHNALSLKSNASEYEVLEDNSSPSLIIIRL</sequence>
<name>A0A813VXE2_9BILA</name>
<evidence type="ECO:0000256" key="3">
    <source>
        <dbReference type="SAM" id="SignalP"/>
    </source>
</evidence>
<keyword evidence="3" id="KW-0732">Signal</keyword>
<protein>
    <recommendedName>
        <fullName evidence="7">Transmembrane protein</fullName>
    </recommendedName>
</protein>
<proteinExistence type="predicted"/>
<feature type="chain" id="PRO_5036409509" description="Transmembrane protein" evidence="3">
    <location>
        <begin position="24"/>
        <end position="357"/>
    </location>
</feature>
<evidence type="ECO:0000313" key="6">
    <source>
        <dbReference type="Proteomes" id="UP000663889"/>
    </source>
</evidence>
<comment type="caution">
    <text evidence="4">The sequence shown here is derived from an EMBL/GenBank/DDBJ whole genome shotgun (WGS) entry which is preliminary data.</text>
</comment>
<dbReference type="Proteomes" id="UP000663889">
    <property type="component" value="Unassembled WGS sequence"/>
</dbReference>
<evidence type="ECO:0008006" key="7">
    <source>
        <dbReference type="Google" id="ProtNLM"/>
    </source>
</evidence>
<dbReference type="EMBL" id="CAJNOU010000070">
    <property type="protein sequence ID" value="CAF0846717.1"/>
    <property type="molecule type" value="Genomic_DNA"/>
</dbReference>
<evidence type="ECO:0000256" key="2">
    <source>
        <dbReference type="SAM" id="Phobius"/>
    </source>
</evidence>
<feature type="region of interest" description="Disordered" evidence="1">
    <location>
        <begin position="248"/>
        <end position="267"/>
    </location>
</feature>